<evidence type="ECO:0000256" key="1">
    <source>
        <dbReference type="SAM" id="Coils"/>
    </source>
</evidence>
<feature type="coiled-coil region" evidence="1">
    <location>
        <begin position="367"/>
        <end position="509"/>
    </location>
</feature>
<accession>A0A9W6BHF1</accession>
<comment type="caution">
    <text evidence="3">The sequence shown here is derived from an EMBL/GenBank/DDBJ whole genome shotgun (WGS) entry which is preliminary data.</text>
</comment>
<dbReference type="PANTHER" id="PTHR45615">
    <property type="entry name" value="MYOSIN HEAVY CHAIN, NON-MUSCLE"/>
    <property type="match status" value="1"/>
</dbReference>
<feature type="coiled-coil region" evidence="1">
    <location>
        <begin position="22"/>
        <end position="275"/>
    </location>
</feature>
<evidence type="ECO:0000313" key="3">
    <source>
        <dbReference type="EMBL" id="GLC51835.1"/>
    </source>
</evidence>
<keyword evidence="4" id="KW-1185">Reference proteome</keyword>
<organism evidence="3 4">
    <name type="scientific">Pleodorina starrii</name>
    <dbReference type="NCBI Taxonomy" id="330485"/>
    <lineage>
        <taxon>Eukaryota</taxon>
        <taxon>Viridiplantae</taxon>
        <taxon>Chlorophyta</taxon>
        <taxon>core chlorophytes</taxon>
        <taxon>Chlorophyceae</taxon>
        <taxon>CS clade</taxon>
        <taxon>Chlamydomonadales</taxon>
        <taxon>Volvocaceae</taxon>
        <taxon>Pleodorina</taxon>
    </lineage>
</organism>
<dbReference type="EMBL" id="BRXU01000005">
    <property type="protein sequence ID" value="GLC51835.1"/>
    <property type="molecule type" value="Genomic_DNA"/>
</dbReference>
<name>A0A9W6BHF1_9CHLO</name>
<reference evidence="3 4" key="1">
    <citation type="journal article" date="2023" name="Commun. Biol.">
        <title>Reorganization of the ancestral sex-determining regions during the evolution of trioecy in Pleodorina starrii.</title>
        <authorList>
            <person name="Takahashi K."/>
            <person name="Suzuki S."/>
            <person name="Kawai-Toyooka H."/>
            <person name="Yamamoto K."/>
            <person name="Hamaji T."/>
            <person name="Ootsuki R."/>
            <person name="Yamaguchi H."/>
            <person name="Kawachi M."/>
            <person name="Higashiyama T."/>
            <person name="Nozaki H."/>
        </authorList>
    </citation>
    <scope>NUCLEOTIDE SEQUENCE [LARGE SCALE GENOMIC DNA]</scope>
    <source>
        <strain evidence="3 4">NIES-4479</strain>
    </source>
</reference>
<sequence length="766" mass="82710">MSESVISDFGSEDAAAQTVVILTQLKAENVDLKRNFENLKGLHIQLSESYKSLQSRYAALYDERNNVEKQYQSLCESWRVELEEKQRHLEAAKAQILGPRDLDVLKAKLLEELEASYRQKCENLTREAESSHQGYIKMRRDYEELQNNYRSLEVRTVGDQEASRLEHTALSRELRDKTAQLMAAQAKLASSEGSTRSLQRDLEAAKYSASQMRAELEEVRRAKERAVVEREAAAVQADKKVKAAEEETAQLMSFVESVNRKNRHLVQELADSQRAAEDLFAANVRLQSAQSQLQSALDSSVRLAAGEKEALVAAHEEAVRRLEERLAAASGESSKKDGLLAEMKLTHQDELTKMLVTWESRLSEEKRAGAERAREILDQKADVAERAAAQQRVTEERLREAEAALRQVQTQADSAAREAAGEALRAEGLSKQLAESSAAAEGLRTELGEAKAELVRSQMLVQQLTERRAELEQRLKVAEEGTVQIRAARDALAAEIDSVRREADEERGAASRSAEAARSAWALEKAALAKRYQAAIKELTVRHESEIRKVKRKARGAHAAVAQLTDEVADLKFKAVESQHVNRISEVLYLNSGTNGGGGVGRAVSPYRDMLPQPYGAFSPPGTAGGAVGGGFYGAVSPGGRPITAPSYAHTAAATPVPNVVIVTGNGTSAGGVAAAAAAGAAVGAAAQAQQEQERWVRQESRPSTGDGSGDGAQALAHGGVGSGGGGLGGMVGGGGIVEQALLSSIAALRQRQQQYMDAARLGVQP</sequence>
<dbReference type="AlphaFoldDB" id="A0A9W6BHF1"/>
<evidence type="ECO:0000256" key="2">
    <source>
        <dbReference type="SAM" id="MobiDB-lite"/>
    </source>
</evidence>
<protein>
    <submittedName>
        <fullName evidence="3">Uncharacterized protein</fullName>
    </submittedName>
</protein>
<evidence type="ECO:0000313" key="4">
    <source>
        <dbReference type="Proteomes" id="UP001165080"/>
    </source>
</evidence>
<feature type="compositionally biased region" description="Basic and acidic residues" evidence="2">
    <location>
        <begin position="692"/>
        <end position="701"/>
    </location>
</feature>
<feature type="coiled-coil region" evidence="1">
    <location>
        <begin position="305"/>
        <end position="332"/>
    </location>
</feature>
<dbReference type="Proteomes" id="UP001165080">
    <property type="component" value="Unassembled WGS sequence"/>
</dbReference>
<feature type="region of interest" description="Disordered" evidence="2">
    <location>
        <begin position="690"/>
        <end position="720"/>
    </location>
</feature>
<proteinExistence type="predicted"/>
<keyword evidence="1" id="KW-0175">Coiled coil</keyword>
<gene>
    <name evidence="3" type="primary">PLEST003543</name>
    <name evidence="3" type="ORF">PLESTB_000553800</name>
</gene>
<dbReference type="PANTHER" id="PTHR45615:SF80">
    <property type="entry name" value="GRIP DOMAIN-CONTAINING PROTEIN"/>
    <property type="match status" value="1"/>
</dbReference>